<gene>
    <name evidence="2" type="ORF">JCGZ_19667</name>
</gene>
<name>A0A067JY96_JATCU</name>
<keyword evidence="3" id="KW-1185">Reference proteome</keyword>
<dbReference type="EMBL" id="KK914779">
    <property type="protein sequence ID" value="KDP28946.1"/>
    <property type="molecule type" value="Genomic_DNA"/>
</dbReference>
<organism evidence="2 3">
    <name type="scientific">Jatropha curcas</name>
    <name type="common">Barbados nut</name>
    <dbReference type="NCBI Taxonomy" id="180498"/>
    <lineage>
        <taxon>Eukaryota</taxon>
        <taxon>Viridiplantae</taxon>
        <taxon>Streptophyta</taxon>
        <taxon>Embryophyta</taxon>
        <taxon>Tracheophyta</taxon>
        <taxon>Spermatophyta</taxon>
        <taxon>Magnoliopsida</taxon>
        <taxon>eudicotyledons</taxon>
        <taxon>Gunneridae</taxon>
        <taxon>Pentapetalae</taxon>
        <taxon>rosids</taxon>
        <taxon>fabids</taxon>
        <taxon>Malpighiales</taxon>
        <taxon>Euphorbiaceae</taxon>
        <taxon>Crotonoideae</taxon>
        <taxon>Jatropheae</taxon>
        <taxon>Jatropha</taxon>
    </lineage>
</organism>
<proteinExistence type="predicted"/>
<accession>A0A067JY96</accession>
<evidence type="ECO:0000313" key="3">
    <source>
        <dbReference type="Proteomes" id="UP000027138"/>
    </source>
</evidence>
<dbReference type="AlphaFoldDB" id="A0A067JY96"/>
<sequence length="288" mass="32105">MSGPVVAVWAYEYRIYPGDPSGDTPVESRRIPCYLAHCHNTYASGEDPEYWRSFLNDRELSDLFLTPWDCDAWRTYPGREVAELHTRSRLLMREYSADRYFLGERVYDTPVAPAQRQVPHAPPRHMCLLEGLTREDLEDQMQERKTHKTAAHYRAEVAAEAGAAVAPAGPAGVVLGDVPFPPGMEVVLDPGLGLGSGIIISADLRQAPLLVQLDPEHTTHVLGAVQRFGFARSFIGRLYSERHERDLEIGRLRRHQSRQSSADDDGSSDDATPAPPPQAAAGPSRRRR</sequence>
<feature type="region of interest" description="Disordered" evidence="1">
    <location>
        <begin position="249"/>
        <end position="288"/>
    </location>
</feature>
<evidence type="ECO:0000256" key="1">
    <source>
        <dbReference type="SAM" id="MobiDB-lite"/>
    </source>
</evidence>
<evidence type="ECO:0000313" key="2">
    <source>
        <dbReference type="EMBL" id="KDP28946.1"/>
    </source>
</evidence>
<reference evidence="2 3" key="1">
    <citation type="journal article" date="2014" name="PLoS ONE">
        <title>Global Analysis of Gene Expression Profiles in Physic Nut (Jatropha curcas L.) Seedlings Exposed to Salt Stress.</title>
        <authorList>
            <person name="Zhang L."/>
            <person name="Zhang C."/>
            <person name="Wu P."/>
            <person name="Chen Y."/>
            <person name="Li M."/>
            <person name="Jiang H."/>
            <person name="Wu G."/>
        </authorList>
    </citation>
    <scope>NUCLEOTIDE SEQUENCE [LARGE SCALE GENOMIC DNA]</scope>
    <source>
        <strain evidence="3">cv. GZQX0401</strain>
        <tissue evidence="2">Young leaves</tissue>
    </source>
</reference>
<protein>
    <submittedName>
        <fullName evidence="2">Uncharacterized protein</fullName>
    </submittedName>
</protein>
<dbReference type="Proteomes" id="UP000027138">
    <property type="component" value="Unassembled WGS sequence"/>
</dbReference>
<feature type="compositionally biased region" description="Low complexity" evidence="1">
    <location>
        <begin position="279"/>
        <end position="288"/>
    </location>
</feature>
<dbReference type="OrthoDB" id="1652646at2759"/>